<gene>
    <name evidence="2" type="ORF">ASTO00021_LOCUS5813</name>
</gene>
<reference evidence="2" key="1">
    <citation type="submission" date="2021-01" db="EMBL/GenBank/DDBJ databases">
        <authorList>
            <person name="Corre E."/>
            <person name="Pelletier E."/>
            <person name="Niang G."/>
            <person name="Scheremetjew M."/>
            <person name="Finn R."/>
            <person name="Kale V."/>
            <person name="Holt S."/>
            <person name="Cochrane G."/>
            <person name="Meng A."/>
            <person name="Brown T."/>
            <person name="Cohen L."/>
        </authorList>
    </citation>
    <scope>NUCLEOTIDE SEQUENCE</scope>
    <source>
        <strain evidence="2">GSBS06</strain>
    </source>
</reference>
<dbReference type="AlphaFoldDB" id="A0A7S3PH38"/>
<keyword evidence="1" id="KW-0472">Membrane</keyword>
<evidence type="ECO:0000313" key="2">
    <source>
        <dbReference type="EMBL" id="CAE0435533.1"/>
    </source>
</evidence>
<dbReference type="Gene3D" id="3.90.550.10">
    <property type="entry name" value="Spore Coat Polysaccharide Biosynthesis Protein SpsA, Chain A"/>
    <property type="match status" value="1"/>
</dbReference>
<feature type="transmembrane region" description="Helical" evidence="1">
    <location>
        <begin position="20"/>
        <end position="38"/>
    </location>
</feature>
<dbReference type="InterPro" id="IPR029044">
    <property type="entry name" value="Nucleotide-diphossugar_trans"/>
</dbReference>
<keyword evidence="1" id="KW-1133">Transmembrane helix</keyword>
<proteinExistence type="predicted"/>
<evidence type="ECO:0000256" key="1">
    <source>
        <dbReference type="SAM" id="Phobius"/>
    </source>
</evidence>
<accession>A0A7S3PH38</accession>
<organism evidence="2">
    <name type="scientific">Aplanochytrium stocchinoi</name>
    <dbReference type="NCBI Taxonomy" id="215587"/>
    <lineage>
        <taxon>Eukaryota</taxon>
        <taxon>Sar</taxon>
        <taxon>Stramenopiles</taxon>
        <taxon>Bigyra</taxon>
        <taxon>Labyrinthulomycetes</taxon>
        <taxon>Thraustochytrida</taxon>
        <taxon>Thraustochytriidae</taxon>
        <taxon>Aplanochytrium</taxon>
    </lineage>
</organism>
<dbReference type="SUPFAM" id="SSF53448">
    <property type="entry name" value="Nucleotide-diphospho-sugar transferases"/>
    <property type="match status" value="1"/>
</dbReference>
<dbReference type="EMBL" id="HBIN01007880">
    <property type="protein sequence ID" value="CAE0435533.1"/>
    <property type="molecule type" value="Transcribed_RNA"/>
</dbReference>
<sequence length="381" mass="44316">MKPPIGLRKDRFFMSRHSSLALCLAGFLVTFWFNVYHLRIIPLPNTYQHEIEAENSPMDSIMQLQKPQLNIIEANQNNYDHRGEEEIKSISNEPHSVSVDFNVNETIYGIMITGKDRIHCRLAEESILSFKEQDYPNKVLYIVEDGNYSFKSLVSDKSTSGKFKGLNIKIVDARPKSENEPKLKLGELRNLALDTLQADLELHAADKNRFNISRSIWVQWDDDDFHHPQYLSRMYAEMVRNNADAVVLREQIMYAWGPKLNWGDTKDQVSINPKGIMGTIMSRVTPLRYPAKAEKGEDSVFYRKLKSKSKVIIWDNAEIPHIYVRLVHGANTWQRTHFGNNKYSLQRPTPPESNAYLDQILPRYSFVQPWRKDPESLQCHY</sequence>
<dbReference type="CDD" id="cd00761">
    <property type="entry name" value="Glyco_tranf_GTA_type"/>
    <property type="match status" value="1"/>
</dbReference>
<keyword evidence="1" id="KW-0812">Transmembrane</keyword>
<protein>
    <recommendedName>
        <fullName evidence="3">Glycosyltransferase 2-like domain-containing protein</fullName>
    </recommendedName>
</protein>
<evidence type="ECO:0008006" key="3">
    <source>
        <dbReference type="Google" id="ProtNLM"/>
    </source>
</evidence>
<name>A0A7S3PH38_9STRA</name>